<proteinExistence type="predicted"/>
<keyword evidence="2" id="KW-0479">Metal-binding</keyword>
<dbReference type="CDD" id="cd11010">
    <property type="entry name" value="S1-P1_nuclease"/>
    <property type="match status" value="1"/>
</dbReference>
<keyword evidence="1" id="KW-0540">Nuclease</keyword>
<evidence type="ECO:0000256" key="5">
    <source>
        <dbReference type="ARBA" id="ARBA00023157"/>
    </source>
</evidence>
<comment type="caution">
    <text evidence="7">The sequence shown here is derived from an EMBL/GenBank/DDBJ whole genome shotgun (WGS) entry which is preliminary data.</text>
</comment>
<keyword evidence="4" id="KW-0378">Hydrolase</keyword>
<evidence type="ECO:0000313" key="7">
    <source>
        <dbReference type="EMBL" id="MBD8488638.1"/>
    </source>
</evidence>
<dbReference type="PANTHER" id="PTHR33146">
    <property type="entry name" value="ENDONUCLEASE 4"/>
    <property type="match status" value="1"/>
</dbReference>
<evidence type="ECO:0000256" key="6">
    <source>
        <dbReference type="ARBA" id="ARBA00023180"/>
    </source>
</evidence>
<keyword evidence="8" id="KW-1185">Reference proteome</keyword>
<dbReference type="PANTHER" id="PTHR33146:SF26">
    <property type="entry name" value="ENDONUCLEASE 4"/>
    <property type="match status" value="1"/>
</dbReference>
<evidence type="ECO:0000256" key="1">
    <source>
        <dbReference type="ARBA" id="ARBA00022722"/>
    </source>
</evidence>
<sequence length="256" mass="29541">MKKLFIALFMCTSMIFQSYGWGQNGHRVIGQIAAWHLNSKAQRSIAKILGHESIPMVANWMDQIRSDHDYDYAYTWHFLTVHEGEGYNPAIQEEGGDAYETLQRLIDELKNKPLSLKKKQENLKMLIHIVGDLHQPLHVGTGEDMGGNKVDVYYFNQKTNLHTVWDTKMIERQHLSFTELATHLNNRADKQTIKELQGAPLSAWLEEAVSLRPFVYDLPENKRLSYEYDYKYFPIIEARLLAGGIRLAGILNDIYG</sequence>
<dbReference type="Proteomes" id="UP000647133">
    <property type="component" value="Unassembled WGS sequence"/>
</dbReference>
<dbReference type="InterPro" id="IPR008947">
    <property type="entry name" value="PLipase_C/P1_nuclease_dom_sf"/>
</dbReference>
<gene>
    <name evidence="7" type="ORF">IFO69_07775</name>
</gene>
<dbReference type="InterPro" id="IPR003154">
    <property type="entry name" value="S1/P1nuclease"/>
</dbReference>
<accession>A0ABR9AIK8</accession>
<keyword evidence="6" id="KW-0325">Glycoprotein</keyword>
<reference evidence="7 8" key="1">
    <citation type="submission" date="2020-09" db="EMBL/GenBank/DDBJ databases">
        <title>Echinicola sp. CAU 1574 isolated from sand of Sido Beach.</title>
        <authorList>
            <person name="Kim W."/>
        </authorList>
    </citation>
    <scope>NUCLEOTIDE SEQUENCE [LARGE SCALE GENOMIC DNA]</scope>
    <source>
        <strain evidence="7 8">CAU 1574</strain>
    </source>
</reference>
<name>A0ABR9AIK8_9BACT</name>
<dbReference type="Gene3D" id="1.10.575.10">
    <property type="entry name" value="P1 Nuclease"/>
    <property type="match status" value="1"/>
</dbReference>
<evidence type="ECO:0000256" key="3">
    <source>
        <dbReference type="ARBA" id="ARBA00022759"/>
    </source>
</evidence>
<keyword evidence="5" id="KW-1015">Disulfide bond</keyword>
<keyword evidence="3" id="KW-0255">Endonuclease</keyword>
<evidence type="ECO:0000313" key="8">
    <source>
        <dbReference type="Proteomes" id="UP000647133"/>
    </source>
</evidence>
<organism evidence="7 8">
    <name type="scientific">Echinicola arenosa</name>
    <dbReference type="NCBI Taxonomy" id="2774144"/>
    <lineage>
        <taxon>Bacteria</taxon>
        <taxon>Pseudomonadati</taxon>
        <taxon>Bacteroidota</taxon>
        <taxon>Cytophagia</taxon>
        <taxon>Cytophagales</taxon>
        <taxon>Cyclobacteriaceae</taxon>
        <taxon>Echinicola</taxon>
    </lineage>
</organism>
<dbReference type="SUPFAM" id="SSF48537">
    <property type="entry name" value="Phospholipase C/P1 nuclease"/>
    <property type="match status" value="1"/>
</dbReference>
<dbReference type="RefSeq" id="WP_192009495.1">
    <property type="nucleotide sequence ID" value="NZ_JACYTQ010000002.1"/>
</dbReference>
<dbReference type="EMBL" id="JACYTQ010000002">
    <property type="protein sequence ID" value="MBD8488638.1"/>
    <property type="molecule type" value="Genomic_DNA"/>
</dbReference>
<dbReference type="Pfam" id="PF02265">
    <property type="entry name" value="S1-P1_nuclease"/>
    <property type="match status" value="1"/>
</dbReference>
<evidence type="ECO:0000256" key="4">
    <source>
        <dbReference type="ARBA" id="ARBA00022801"/>
    </source>
</evidence>
<protein>
    <submittedName>
        <fullName evidence="7">S1/P1 nuclease</fullName>
    </submittedName>
</protein>
<evidence type="ECO:0000256" key="2">
    <source>
        <dbReference type="ARBA" id="ARBA00022723"/>
    </source>
</evidence>